<dbReference type="AlphaFoldDB" id="A0A6C0JBM3"/>
<accession>A0A6C0JBM3</accession>
<dbReference type="EMBL" id="MN740351">
    <property type="protein sequence ID" value="QHU01957.1"/>
    <property type="molecule type" value="Genomic_DNA"/>
</dbReference>
<sequence length="29" mass="3473">MLGITKHPQQDFFFIKIFMSCVLFKLILN</sequence>
<evidence type="ECO:0000313" key="1">
    <source>
        <dbReference type="EMBL" id="QHU01957.1"/>
    </source>
</evidence>
<proteinExistence type="predicted"/>
<name>A0A6C0JBM3_9ZZZZ</name>
<reference evidence="1" key="1">
    <citation type="journal article" date="2020" name="Nature">
        <title>Giant virus diversity and host interactions through global metagenomics.</title>
        <authorList>
            <person name="Schulz F."/>
            <person name="Roux S."/>
            <person name="Paez-Espino D."/>
            <person name="Jungbluth S."/>
            <person name="Walsh D.A."/>
            <person name="Denef V.J."/>
            <person name="McMahon K.D."/>
            <person name="Konstantinidis K.T."/>
            <person name="Eloe-Fadrosh E.A."/>
            <person name="Kyrpides N.C."/>
            <person name="Woyke T."/>
        </authorList>
    </citation>
    <scope>NUCLEOTIDE SEQUENCE</scope>
    <source>
        <strain evidence="1">GVMAG-M-3300025880-56</strain>
    </source>
</reference>
<protein>
    <submittedName>
        <fullName evidence="1">Uncharacterized protein</fullName>
    </submittedName>
</protein>
<organism evidence="1">
    <name type="scientific">viral metagenome</name>
    <dbReference type="NCBI Taxonomy" id="1070528"/>
    <lineage>
        <taxon>unclassified sequences</taxon>
        <taxon>metagenomes</taxon>
        <taxon>organismal metagenomes</taxon>
    </lineage>
</organism>